<dbReference type="GO" id="GO:0005730">
    <property type="term" value="C:nucleolus"/>
    <property type="evidence" value="ECO:0007669"/>
    <property type="project" value="TreeGrafter"/>
</dbReference>
<evidence type="ECO:0000256" key="2">
    <source>
        <dbReference type="SAM" id="MobiDB-lite"/>
    </source>
</evidence>
<dbReference type="PROSITE" id="PS50137">
    <property type="entry name" value="DS_RBD"/>
    <property type="match status" value="2"/>
</dbReference>
<organism evidence="5">
    <name type="scientific">Cacopsylla melanoneura</name>
    <dbReference type="NCBI Taxonomy" id="428564"/>
    <lineage>
        <taxon>Eukaryota</taxon>
        <taxon>Metazoa</taxon>
        <taxon>Ecdysozoa</taxon>
        <taxon>Arthropoda</taxon>
        <taxon>Hexapoda</taxon>
        <taxon>Insecta</taxon>
        <taxon>Pterygota</taxon>
        <taxon>Neoptera</taxon>
        <taxon>Paraneoptera</taxon>
        <taxon>Hemiptera</taxon>
        <taxon>Sternorrhyncha</taxon>
        <taxon>Psylloidea</taxon>
        <taxon>Psyllidae</taxon>
        <taxon>Psyllinae</taxon>
        <taxon>Cacopsylla</taxon>
    </lineage>
</organism>
<dbReference type="GO" id="GO:0005737">
    <property type="term" value="C:cytoplasm"/>
    <property type="evidence" value="ECO:0007669"/>
    <property type="project" value="TreeGrafter"/>
</dbReference>
<feature type="domain" description="DRBM" evidence="3">
    <location>
        <begin position="80"/>
        <end position="145"/>
    </location>
</feature>
<dbReference type="PANTHER" id="PTHR10910">
    <property type="entry name" value="EUKARYOTE SPECIFIC DSRNA BINDING PROTEIN"/>
    <property type="match status" value="1"/>
</dbReference>
<feature type="domain" description="DRBM" evidence="3">
    <location>
        <begin position="245"/>
        <end position="281"/>
    </location>
</feature>
<dbReference type="SMART" id="SM00552">
    <property type="entry name" value="ADEAMc"/>
    <property type="match status" value="1"/>
</dbReference>
<dbReference type="GO" id="GO:0010468">
    <property type="term" value="P:regulation of gene expression"/>
    <property type="evidence" value="ECO:0007669"/>
    <property type="project" value="UniProtKB-ARBA"/>
</dbReference>
<dbReference type="EMBL" id="HBUF01304085">
    <property type="protein sequence ID" value="CAG6691669.1"/>
    <property type="molecule type" value="Transcribed_RNA"/>
</dbReference>
<name>A0A8D8TN92_9HEMI</name>
<dbReference type="SMART" id="SM00358">
    <property type="entry name" value="DSRM"/>
    <property type="match status" value="2"/>
</dbReference>
<feature type="region of interest" description="Disordered" evidence="2">
    <location>
        <begin position="59"/>
        <end position="78"/>
    </location>
</feature>
<evidence type="ECO:0000259" key="4">
    <source>
        <dbReference type="PROSITE" id="PS50141"/>
    </source>
</evidence>
<proteinExistence type="predicted"/>
<dbReference type="InterPro" id="IPR002466">
    <property type="entry name" value="A_deamin"/>
</dbReference>
<dbReference type="EMBL" id="HBUF01304088">
    <property type="protein sequence ID" value="CAG6691675.1"/>
    <property type="molecule type" value="Transcribed_RNA"/>
</dbReference>
<feature type="compositionally biased region" description="Pro residues" evidence="2">
    <location>
        <begin position="173"/>
        <end position="196"/>
    </location>
</feature>
<reference evidence="5" key="1">
    <citation type="submission" date="2021-05" db="EMBL/GenBank/DDBJ databases">
        <authorList>
            <person name="Alioto T."/>
            <person name="Alioto T."/>
            <person name="Gomez Garrido J."/>
        </authorList>
    </citation>
    <scope>NUCLEOTIDE SEQUENCE</scope>
</reference>
<evidence type="ECO:0000313" key="5">
    <source>
        <dbReference type="EMBL" id="CAG6691675.1"/>
    </source>
</evidence>
<feature type="region of interest" description="Disordered" evidence="2">
    <location>
        <begin position="163"/>
        <end position="197"/>
    </location>
</feature>
<accession>A0A8D8TN92</accession>
<dbReference type="GO" id="GO:0008251">
    <property type="term" value="F:tRNA-specific adenosine deaminase activity"/>
    <property type="evidence" value="ECO:0007669"/>
    <property type="project" value="TreeGrafter"/>
</dbReference>
<feature type="domain" description="A to I editase" evidence="4">
    <location>
        <begin position="362"/>
        <end position="691"/>
    </location>
</feature>
<dbReference type="Gene3D" id="3.30.160.20">
    <property type="match status" value="2"/>
</dbReference>
<dbReference type="CDD" id="cd10845">
    <property type="entry name" value="DSRM_RNAse_III_family"/>
    <property type="match status" value="1"/>
</dbReference>
<dbReference type="PANTHER" id="PTHR10910:SF62">
    <property type="entry name" value="AT07585P-RELATED"/>
    <property type="match status" value="1"/>
</dbReference>
<dbReference type="GO" id="GO:0006382">
    <property type="term" value="P:adenosine to inosine editing"/>
    <property type="evidence" value="ECO:0007669"/>
    <property type="project" value="TreeGrafter"/>
</dbReference>
<dbReference type="GO" id="GO:0006396">
    <property type="term" value="P:RNA processing"/>
    <property type="evidence" value="ECO:0007669"/>
    <property type="project" value="InterPro"/>
</dbReference>
<evidence type="ECO:0000256" key="1">
    <source>
        <dbReference type="PROSITE-ProRule" id="PRU00266"/>
    </source>
</evidence>
<sequence>MTSIKTISMSNFIDNKRARGKKKTGVCNRALKPVCNSSITGSILATEDIVKKKIPRKNADSTTINGKGNSNQAANSQAKNSVTILHEKYHNEKITYKELARFGPDHKPSFKIAVKVRGREFQGSGSTKRIAKMLACQDALIFLEPPPPNSSPAPANTLINTPMVTSTDEDPPCISPLPAPSELPTPSPSSQPPPTLPQYLPLWLRDPSLCVENGKSPISMLNELKPGLQYEHSEAGVCLFSKVMQFKTKVIVDGVEFEGIGKSKREAKTNVSCSALIYLYSKHSPIPDVVVDSNNTPDIRQFLSSISTLSVEKSNFIAQAVHDKLAELSALDTSIVHEQSFKVFAGLVLVRNEDFHSCQVIAISSGTKFIKGTEMNLRGFCVNDSHAEIICRRAFLFYVYRDLTRFLAGNRSQDIIVERDPCGRGLRLKDEYSVHLYINTPPCGDARVFHSSDNLKKDSEPDRHPNRLCRGQLRVKIEAGEGTIPCANSDCFLQTWDGVMGGERLKTMSCSDKLMRWNILGLQGSLLTHFIPPVYLSSIVLGSSFNFQHMKRAVFERLEPRMKEHSLTEPYKHHLPMLGKATSVHLSRGPSKSNNKSMNWILGEDIEVTNAMTGRQTSGLESRLCKAYFFRSFLHLINNKLPTWTGFDEYYCSYVEAKASAQEYKEARKQFHEACKELGPWIGKPCEMDHFENRDDIVT</sequence>
<dbReference type="AlphaFoldDB" id="A0A8D8TN92"/>
<evidence type="ECO:0000259" key="3">
    <source>
        <dbReference type="PROSITE" id="PS50137"/>
    </source>
</evidence>
<keyword evidence="1" id="KW-0694">RNA-binding</keyword>
<protein>
    <submittedName>
        <fullName evidence="5">Double-stranded RNA-specific editase 1</fullName>
    </submittedName>
</protein>
<dbReference type="PROSITE" id="PS50141">
    <property type="entry name" value="A_DEAMIN_EDITASE"/>
    <property type="match status" value="1"/>
</dbReference>
<dbReference type="GO" id="GO:0003725">
    <property type="term" value="F:double-stranded RNA binding"/>
    <property type="evidence" value="ECO:0007669"/>
    <property type="project" value="TreeGrafter"/>
</dbReference>
<dbReference type="InterPro" id="IPR014720">
    <property type="entry name" value="dsRBD_dom"/>
</dbReference>
<dbReference type="SUPFAM" id="SSF54768">
    <property type="entry name" value="dsRNA-binding domain-like"/>
    <property type="match status" value="2"/>
</dbReference>
<dbReference type="Pfam" id="PF00035">
    <property type="entry name" value="dsrm"/>
    <property type="match status" value="1"/>
</dbReference>
<dbReference type="GO" id="GO:0003726">
    <property type="term" value="F:double-stranded RNA adenosine deaminase activity"/>
    <property type="evidence" value="ECO:0007669"/>
    <property type="project" value="TreeGrafter"/>
</dbReference>
<feature type="compositionally biased region" description="Low complexity" evidence="2">
    <location>
        <begin position="69"/>
        <end position="78"/>
    </location>
</feature>
<dbReference type="Pfam" id="PF02137">
    <property type="entry name" value="A_deamin"/>
    <property type="match status" value="1"/>
</dbReference>